<organism evidence="2 3">
    <name type="scientific">Clostridium oceanicum</name>
    <dbReference type="NCBI Taxonomy" id="1543"/>
    <lineage>
        <taxon>Bacteria</taxon>
        <taxon>Bacillati</taxon>
        <taxon>Bacillota</taxon>
        <taxon>Clostridia</taxon>
        <taxon>Eubacteriales</taxon>
        <taxon>Clostridiaceae</taxon>
        <taxon>Clostridium</taxon>
    </lineage>
</organism>
<evidence type="ECO:0000259" key="1">
    <source>
        <dbReference type="Pfam" id="PF00144"/>
    </source>
</evidence>
<feature type="domain" description="Beta-lactamase-related" evidence="1">
    <location>
        <begin position="24"/>
        <end position="311"/>
    </location>
</feature>
<sequence>MVKKECFYDNLEKLIEKEYKNIAGIVALKDDKVIYENYFNGHKKEDTIHVASVTKSVLSALIGIAIDKGFIKSVNEKIAGFFPEYDSELKDKKKRDVTIKHLLTMTAPYTYKIEPFKELCLSSDWVKYALGLLGGKDESGTFKYSTAGAHLLSAILTKTTGKTAREFANEHLFEMVGMNKLPNYEMTSENYMDFINSKNILGWVSDPKGYSTGGWGITLSAVDMARFGNLYLNHGKWKGKQIISPKWIDESTKEHSRWDKLAYGYLWWIIDDKEHVYAALGDGGNVICCMPERNIVISIVSEFMFKPKDRMELIKNYILPLLKKKSK</sequence>
<keyword evidence="2" id="KW-0378">Hydrolase</keyword>
<dbReference type="Proteomes" id="UP001501510">
    <property type="component" value="Unassembled WGS sequence"/>
</dbReference>
<proteinExistence type="predicted"/>
<dbReference type="InterPro" id="IPR012338">
    <property type="entry name" value="Beta-lactam/transpept-like"/>
</dbReference>
<dbReference type="SUPFAM" id="SSF56601">
    <property type="entry name" value="beta-lactamase/transpeptidase-like"/>
    <property type="match status" value="1"/>
</dbReference>
<dbReference type="InterPro" id="IPR001466">
    <property type="entry name" value="Beta-lactam-related"/>
</dbReference>
<dbReference type="RefSeq" id="WP_343761832.1">
    <property type="nucleotide sequence ID" value="NZ_BAAACG010000010.1"/>
</dbReference>
<evidence type="ECO:0000313" key="3">
    <source>
        <dbReference type="Proteomes" id="UP001501510"/>
    </source>
</evidence>
<dbReference type="InterPro" id="IPR050789">
    <property type="entry name" value="Diverse_Enzym_Activities"/>
</dbReference>
<keyword evidence="3" id="KW-1185">Reference proteome</keyword>
<gene>
    <name evidence="2" type="ORF">GCM10008906_23730</name>
</gene>
<dbReference type="PANTHER" id="PTHR43283">
    <property type="entry name" value="BETA-LACTAMASE-RELATED"/>
    <property type="match status" value="1"/>
</dbReference>
<comment type="caution">
    <text evidence="2">The sequence shown here is derived from an EMBL/GenBank/DDBJ whole genome shotgun (WGS) entry which is preliminary data.</text>
</comment>
<dbReference type="Pfam" id="PF00144">
    <property type="entry name" value="Beta-lactamase"/>
    <property type="match status" value="1"/>
</dbReference>
<evidence type="ECO:0000313" key="2">
    <source>
        <dbReference type="EMBL" id="GAA0741897.1"/>
    </source>
</evidence>
<reference evidence="2 3" key="1">
    <citation type="journal article" date="2019" name="Int. J. Syst. Evol. Microbiol.">
        <title>The Global Catalogue of Microorganisms (GCM) 10K type strain sequencing project: providing services to taxonomists for standard genome sequencing and annotation.</title>
        <authorList>
            <consortium name="The Broad Institute Genomics Platform"/>
            <consortium name="The Broad Institute Genome Sequencing Center for Infectious Disease"/>
            <person name="Wu L."/>
            <person name="Ma J."/>
        </authorList>
    </citation>
    <scope>NUCLEOTIDE SEQUENCE [LARGE SCALE GENOMIC DNA]</scope>
    <source>
        <strain evidence="2 3">JCM 1407</strain>
    </source>
</reference>
<dbReference type="Gene3D" id="3.40.710.10">
    <property type="entry name" value="DD-peptidase/beta-lactamase superfamily"/>
    <property type="match status" value="1"/>
</dbReference>
<name>A0ABN1JKS8_9CLOT</name>
<dbReference type="GO" id="GO:0016787">
    <property type="term" value="F:hydrolase activity"/>
    <property type="evidence" value="ECO:0007669"/>
    <property type="project" value="UniProtKB-KW"/>
</dbReference>
<protein>
    <submittedName>
        <fullName evidence="2">Serine hydrolase</fullName>
    </submittedName>
</protein>
<dbReference type="EMBL" id="BAAACG010000010">
    <property type="protein sequence ID" value="GAA0741897.1"/>
    <property type="molecule type" value="Genomic_DNA"/>
</dbReference>
<dbReference type="PANTHER" id="PTHR43283:SF7">
    <property type="entry name" value="BETA-LACTAMASE-RELATED DOMAIN-CONTAINING PROTEIN"/>
    <property type="match status" value="1"/>
</dbReference>
<accession>A0ABN1JKS8</accession>